<dbReference type="UniPathway" id="UPA00094"/>
<comment type="PTM">
    <text evidence="7">4'-phosphopantetheine is transferred from CoA to a specific serine of apo-ACP by AcpS. This modification is essential for activity because fatty acids are bound in thioester linkage to the sulfhydryl of the prosthetic group.</text>
</comment>
<keyword evidence="2 7" id="KW-0444">Lipid biosynthesis</keyword>
<keyword evidence="1 7" id="KW-0596">Phosphopantetheine</keyword>
<name>A0A1H2IHH6_9BACT</name>
<comment type="pathway">
    <text evidence="7">Lipid metabolism; fatty acid biosynthesis.</text>
</comment>
<dbReference type="InterPro" id="IPR003231">
    <property type="entry name" value="ACP"/>
</dbReference>
<dbReference type="Gene3D" id="1.10.1200.10">
    <property type="entry name" value="ACP-like"/>
    <property type="match status" value="1"/>
</dbReference>
<dbReference type="UniPathway" id="UPA00360"/>
<dbReference type="HAMAP" id="MF_01217">
    <property type="entry name" value="Acyl_carrier"/>
    <property type="match status" value="1"/>
</dbReference>
<dbReference type="PANTHER" id="PTHR20863:SF69">
    <property type="entry name" value="ACYL CARRIER PROTEIN"/>
    <property type="match status" value="1"/>
</dbReference>
<evidence type="ECO:0000256" key="2">
    <source>
        <dbReference type="ARBA" id="ARBA00022516"/>
    </source>
</evidence>
<keyword evidence="6 7" id="KW-0275">Fatty acid biosynthesis</keyword>
<accession>A0A1H2IHH6</accession>
<keyword evidence="3 7" id="KW-0597">Phosphoprotein</keyword>
<evidence type="ECO:0000259" key="8">
    <source>
        <dbReference type="PROSITE" id="PS50075"/>
    </source>
</evidence>
<evidence type="ECO:0000256" key="5">
    <source>
        <dbReference type="ARBA" id="ARBA00023098"/>
    </source>
</evidence>
<dbReference type="PROSITE" id="PS50075">
    <property type="entry name" value="CARRIER"/>
    <property type="match status" value="1"/>
</dbReference>
<dbReference type="AlphaFoldDB" id="A0A1H2IHH6"/>
<dbReference type="GO" id="GO:0036104">
    <property type="term" value="P:Kdo2-lipid A biosynthetic process"/>
    <property type="evidence" value="ECO:0007669"/>
    <property type="project" value="UniProtKB-UniPathway"/>
</dbReference>
<gene>
    <name evidence="7" type="primary">acpP</name>
    <name evidence="9" type="ORF">SAMN04487931_108187</name>
</gene>
<organism evidence="9 10">
    <name type="scientific">Desulfobacula phenolica</name>
    <dbReference type="NCBI Taxonomy" id="90732"/>
    <lineage>
        <taxon>Bacteria</taxon>
        <taxon>Pseudomonadati</taxon>
        <taxon>Thermodesulfobacteriota</taxon>
        <taxon>Desulfobacteria</taxon>
        <taxon>Desulfobacterales</taxon>
        <taxon>Desulfobacteraceae</taxon>
        <taxon>Desulfobacula</taxon>
    </lineage>
</organism>
<evidence type="ECO:0000256" key="1">
    <source>
        <dbReference type="ARBA" id="ARBA00022450"/>
    </source>
</evidence>
<dbReference type="PANTHER" id="PTHR20863">
    <property type="entry name" value="ACYL CARRIER PROTEIN"/>
    <property type="match status" value="1"/>
</dbReference>
<evidence type="ECO:0000313" key="10">
    <source>
        <dbReference type="Proteomes" id="UP000199608"/>
    </source>
</evidence>
<comment type="function">
    <text evidence="7">Carrier of the growing fatty acid chain in fatty acid biosynthesis.</text>
</comment>
<comment type="subcellular location">
    <subcellularLocation>
        <location evidence="7">Cytoplasm</location>
    </subcellularLocation>
</comment>
<comment type="similarity">
    <text evidence="7">Belongs to the acyl carrier protein (ACP) family.</text>
</comment>
<dbReference type="Pfam" id="PF00550">
    <property type="entry name" value="PP-binding"/>
    <property type="match status" value="1"/>
</dbReference>
<keyword evidence="4 7" id="KW-0276">Fatty acid metabolism</keyword>
<keyword evidence="5 7" id="KW-0443">Lipid metabolism</keyword>
<dbReference type="InterPro" id="IPR006162">
    <property type="entry name" value="Ppantetheine_attach_site"/>
</dbReference>
<keyword evidence="10" id="KW-1185">Reference proteome</keyword>
<protein>
    <recommendedName>
        <fullName evidence="7">Acyl carrier protein</fullName>
        <shortName evidence="7">ACP</shortName>
    </recommendedName>
</protein>
<dbReference type="GO" id="GO:0000036">
    <property type="term" value="F:acyl carrier activity"/>
    <property type="evidence" value="ECO:0007669"/>
    <property type="project" value="UniProtKB-UniRule"/>
</dbReference>
<dbReference type="InterPro" id="IPR009081">
    <property type="entry name" value="PP-bd_ACP"/>
</dbReference>
<evidence type="ECO:0000256" key="3">
    <source>
        <dbReference type="ARBA" id="ARBA00022553"/>
    </source>
</evidence>
<evidence type="ECO:0000313" key="9">
    <source>
        <dbReference type="EMBL" id="SDU43445.1"/>
    </source>
</evidence>
<dbReference type="PROSITE" id="PS00012">
    <property type="entry name" value="PHOSPHOPANTETHEINE"/>
    <property type="match status" value="1"/>
</dbReference>
<sequence length="87" mass="10197">MSSDIETMNIETMINEVFEESFEIEKKELRPEANIFEDLGLDSLDVVDLVVALQKKFSVEIRTDEKIKDIRTLEDLFKFIKELQLEA</sequence>
<feature type="domain" description="Carrier" evidence="8">
    <location>
        <begin position="5"/>
        <end position="84"/>
    </location>
</feature>
<evidence type="ECO:0000256" key="6">
    <source>
        <dbReference type="ARBA" id="ARBA00023160"/>
    </source>
</evidence>
<evidence type="ECO:0000256" key="4">
    <source>
        <dbReference type="ARBA" id="ARBA00022832"/>
    </source>
</evidence>
<keyword evidence="7" id="KW-0963">Cytoplasm</keyword>
<proteinExistence type="inferred from homology"/>
<dbReference type="GO" id="GO:0000035">
    <property type="term" value="F:acyl binding"/>
    <property type="evidence" value="ECO:0007669"/>
    <property type="project" value="TreeGrafter"/>
</dbReference>
<reference evidence="10" key="1">
    <citation type="submission" date="2016-10" db="EMBL/GenBank/DDBJ databases">
        <authorList>
            <person name="Varghese N."/>
            <person name="Submissions S."/>
        </authorList>
    </citation>
    <scope>NUCLEOTIDE SEQUENCE [LARGE SCALE GENOMIC DNA]</scope>
    <source>
        <strain evidence="10">DSM 3384</strain>
    </source>
</reference>
<dbReference type="RefSeq" id="WP_014959173.1">
    <property type="nucleotide sequence ID" value="NZ_FNLL01000008.1"/>
</dbReference>
<evidence type="ECO:0000256" key="7">
    <source>
        <dbReference type="HAMAP-Rule" id="MF_01217"/>
    </source>
</evidence>
<dbReference type="InterPro" id="IPR036736">
    <property type="entry name" value="ACP-like_sf"/>
</dbReference>
<dbReference type="EMBL" id="FNLL01000008">
    <property type="protein sequence ID" value="SDU43445.1"/>
    <property type="molecule type" value="Genomic_DNA"/>
</dbReference>
<dbReference type="GO" id="GO:0005829">
    <property type="term" value="C:cytosol"/>
    <property type="evidence" value="ECO:0007669"/>
    <property type="project" value="TreeGrafter"/>
</dbReference>
<feature type="modified residue" description="O-(pantetheine 4'-phosphoryl)serine" evidence="7">
    <location>
        <position position="43"/>
    </location>
</feature>
<dbReference type="GO" id="GO:0016020">
    <property type="term" value="C:membrane"/>
    <property type="evidence" value="ECO:0007669"/>
    <property type="project" value="GOC"/>
</dbReference>
<dbReference type="Proteomes" id="UP000199608">
    <property type="component" value="Unassembled WGS sequence"/>
</dbReference>
<dbReference type="GO" id="GO:0009245">
    <property type="term" value="P:lipid A biosynthetic process"/>
    <property type="evidence" value="ECO:0007669"/>
    <property type="project" value="TreeGrafter"/>
</dbReference>
<dbReference type="SUPFAM" id="SSF47336">
    <property type="entry name" value="ACP-like"/>
    <property type="match status" value="1"/>
</dbReference>